<organism evidence="5 6">
    <name type="scientific">Candidatus Accumulibacter appositus</name>
    <dbReference type="NCBI Taxonomy" id="1454003"/>
    <lineage>
        <taxon>Bacteria</taxon>
        <taxon>Pseudomonadati</taxon>
        <taxon>Pseudomonadota</taxon>
        <taxon>Betaproteobacteria</taxon>
        <taxon>Candidatus Accumulibacter</taxon>
    </lineage>
</organism>
<evidence type="ECO:0000313" key="5">
    <source>
        <dbReference type="EMBL" id="EXI79485.1"/>
    </source>
</evidence>
<keyword evidence="2" id="KW-0472">Membrane</keyword>
<dbReference type="EMBL" id="JEMX01000053">
    <property type="protein sequence ID" value="EXI79485.1"/>
    <property type="molecule type" value="Genomic_DNA"/>
</dbReference>
<dbReference type="PATRIC" id="fig|1454003.3.peg.2386"/>
<evidence type="ECO:0000259" key="4">
    <source>
        <dbReference type="Pfam" id="PF04355"/>
    </source>
</evidence>
<dbReference type="InterPro" id="IPR007450">
    <property type="entry name" value="BamE_dom"/>
</dbReference>
<evidence type="ECO:0000256" key="3">
    <source>
        <dbReference type="SAM" id="SignalP"/>
    </source>
</evidence>
<dbReference type="InterPro" id="IPR037873">
    <property type="entry name" value="BamE-like"/>
</dbReference>
<reference evidence="5 6" key="1">
    <citation type="submission" date="2014-02" db="EMBL/GenBank/DDBJ databases">
        <title>Expanding our view of genomic diversity in Candidatus Accumulibacter clades.</title>
        <authorList>
            <person name="Skennerton C.T."/>
            <person name="Barr J.J."/>
            <person name="Slater F.R."/>
            <person name="Bond P.L."/>
            <person name="Tyson G.W."/>
        </authorList>
    </citation>
    <scope>NUCLEOTIDE SEQUENCE [LARGE SCALE GENOMIC DNA]</scope>
    <source>
        <strain evidence="6">BA-92</strain>
    </source>
</reference>
<evidence type="ECO:0000256" key="2">
    <source>
        <dbReference type="ARBA" id="ARBA00023136"/>
    </source>
</evidence>
<accession>A0A011PRM0</accession>
<feature type="signal peptide" evidence="3">
    <location>
        <begin position="1"/>
        <end position="23"/>
    </location>
</feature>
<proteinExistence type="predicted"/>
<comment type="caution">
    <text evidence="5">The sequence shown here is derived from an EMBL/GenBank/DDBJ whole genome shotgun (WGS) entry which is preliminary data.</text>
</comment>
<sequence length="163" mass="18428" precursor="true">MSIKLLLGVFLSGLLALAFSACDADKLSKLKPGITSADEVRKLMGEPSLEWVETDGTRVWEYPRTPEGIVNYMLVIAPDNLLREVRQVLTEENFAKVRPGMSSDEVRYLLGRPAHELYFSLKQEKVWDWKTKVEPGMTWYFNVHFNNDGVVTRTSTSFTAPGA</sequence>
<evidence type="ECO:0000256" key="1">
    <source>
        <dbReference type="ARBA" id="ARBA00022729"/>
    </source>
</evidence>
<dbReference type="Proteomes" id="UP000021816">
    <property type="component" value="Unassembled WGS sequence"/>
</dbReference>
<gene>
    <name evidence="5" type="ORF">AW10_02338</name>
</gene>
<dbReference type="GO" id="GO:0019867">
    <property type="term" value="C:outer membrane"/>
    <property type="evidence" value="ECO:0007669"/>
    <property type="project" value="InterPro"/>
</dbReference>
<dbReference type="PROSITE" id="PS51257">
    <property type="entry name" value="PROKAR_LIPOPROTEIN"/>
    <property type="match status" value="1"/>
</dbReference>
<feature type="chain" id="PRO_5001462983" evidence="3">
    <location>
        <begin position="24"/>
        <end position="163"/>
    </location>
</feature>
<protein>
    <submittedName>
        <fullName evidence="5">SmpA / OmlA family protein</fullName>
    </submittedName>
</protein>
<dbReference type="Gene3D" id="3.30.1450.10">
    <property type="match status" value="1"/>
</dbReference>
<dbReference type="Pfam" id="PF04355">
    <property type="entry name" value="BamE"/>
    <property type="match status" value="1"/>
</dbReference>
<feature type="domain" description="Outer membrane protein assembly factor BamE" evidence="4">
    <location>
        <begin position="88"/>
        <end position="153"/>
    </location>
</feature>
<dbReference type="STRING" id="1454003.AW10_02338"/>
<evidence type="ECO:0000313" key="6">
    <source>
        <dbReference type="Proteomes" id="UP000021816"/>
    </source>
</evidence>
<dbReference type="AlphaFoldDB" id="A0A011PRM0"/>
<keyword evidence="1 3" id="KW-0732">Signal</keyword>
<name>A0A011PRM0_9PROT</name>